<dbReference type="OrthoDB" id="3228420at2759"/>
<feature type="region of interest" description="Disordered" evidence="1">
    <location>
        <begin position="66"/>
        <end position="135"/>
    </location>
</feature>
<evidence type="ECO:0000256" key="1">
    <source>
        <dbReference type="SAM" id="MobiDB-lite"/>
    </source>
</evidence>
<dbReference type="EMBL" id="KN880516">
    <property type="protein sequence ID" value="KIY67844.1"/>
    <property type="molecule type" value="Genomic_DNA"/>
</dbReference>
<reference evidence="2 3" key="1">
    <citation type="journal article" date="2015" name="Fungal Genet. Biol.">
        <title>Evolution of novel wood decay mechanisms in Agaricales revealed by the genome sequences of Fistulina hepatica and Cylindrobasidium torrendii.</title>
        <authorList>
            <person name="Floudas D."/>
            <person name="Held B.W."/>
            <person name="Riley R."/>
            <person name="Nagy L.G."/>
            <person name="Koehler G."/>
            <person name="Ransdell A.S."/>
            <person name="Younus H."/>
            <person name="Chow J."/>
            <person name="Chiniquy J."/>
            <person name="Lipzen A."/>
            <person name="Tritt A."/>
            <person name="Sun H."/>
            <person name="Haridas S."/>
            <person name="LaButti K."/>
            <person name="Ohm R.A."/>
            <person name="Kues U."/>
            <person name="Blanchette R.A."/>
            <person name="Grigoriev I.V."/>
            <person name="Minto R.E."/>
            <person name="Hibbett D.S."/>
        </authorList>
    </citation>
    <scope>NUCLEOTIDE SEQUENCE [LARGE SCALE GENOMIC DNA]</scope>
    <source>
        <strain evidence="2 3">FP15055 ss-10</strain>
    </source>
</reference>
<name>A0A0D7BCE9_9AGAR</name>
<organism evidence="2 3">
    <name type="scientific">Cylindrobasidium torrendii FP15055 ss-10</name>
    <dbReference type="NCBI Taxonomy" id="1314674"/>
    <lineage>
        <taxon>Eukaryota</taxon>
        <taxon>Fungi</taxon>
        <taxon>Dikarya</taxon>
        <taxon>Basidiomycota</taxon>
        <taxon>Agaricomycotina</taxon>
        <taxon>Agaricomycetes</taxon>
        <taxon>Agaricomycetidae</taxon>
        <taxon>Agaricales</taxon>
        <taxon>Marasmiineae</taxon>
        <taxon>Physalacriaceae</taxon>
        <taxon>Cylindrobasidium</taxon>
    </lineage>
</organism>
<evidence type="ECO:0000313" key="2">
    <source>
        <dbReference type="EMBL" id="KIY67844.1"/>
    </source>
</evidence>
<accession>A0A0D7BCE9</accession>
<keyword evidence="3" id="KW-1185">Reference proteome</keyword>
<sequence>MAQQHSPAMKVGGRRLSLSARHKPAHAPILPAAAPRAVDDSVVDYPRPTYPPAVVQGAMGQEQADMMGDSIHGHGHGHDKHEDLPKKEKKTHPSHGNTKKEKEALQRPTREPDMPRAGGYGAGGRIGQPTGKILV</sequence>
<feature type="compositionally biased region" description="Basic and acidic residues" evidence="1">
    <location>
        <begin position="98"/>
        <end position="114"/>
    </location>
</feature>
<gene>
    <name evidence="2" type="ORF">CYLTODRAFT_422206</name>
</gene>
<evidence type="ECO:0000313" key="3">
    <source>
        <dbReference type="Proteomes" id="UP000054007"/>
    </source>
</evidence>
<protein>
    <submittedName>
        <fullName evidence="2">Uncharacterized protein</fullName>
    </submittedName>
</protein>
<feature type="region of interest" description="Disordered" evidence="1">
    <location>
        <begin position="1"/>
        <end position="33"/>
    </location>
</feature>
<dbReference type="Proteomes" id="UP000054007">
    <property type="component" value="Unassembled WGS sequence"/>
</dbReference>
<proteinExistence type="predicted"/>
<dbReference type="AlphaFoldDB" id="A0A0D7BCE9"/>